<dbReference type="EMBL" id="JAULSV010000006">
    <property type="protein sequence ID" value="KAK0641884.1"/>
    <property type="molecule type" value="Genomic_DNA"/>
</dbReference>
<sequence>MVDLLPALESMGLFFSATLSLARCFAGFADISKFPHQSRIITVAPPAVQGFCELRSRKQPSRVYNVAAASLSNLSQTHCKLEEMTERYCSSAPLFAGCFTQAVRPRKQNKASRAWGAPVAPFLDLYFQIFIYRHASHSQVTPL</sequence>
<evidence type="ECO:0000313" key="2">
    <source>
        <dbReference type="Proteomes" id="UP001174936"/>
    </source>
</evidence>
<reference evidence="1" key="1">
    <citation type="submission" date="2023-06" db="EMBL/GenBank/DDBJ databases">
        <title>Genome-scale phylogeny and comparative genomics of the fungal order Sordariales.</title>
        <authorList>
            <consortium name="Lawrence Berkeley National Laboratory"/>
            <person name="Hensen N."/>
            <person name="Bonometti L."/>
            <person name="Westerberg I."/>
            <person name="Brannstrom I.O."/>
            <person name="Guillou S."/>
            <person name="Cros-Aarteil S."/>
            <person name="Calhoun S."/>
            <person name="Haridas S."/>
            <person name="Kuo A."/>
            <person name="Mondo S."/>
            <person name="Pangilinan J."/>
            <person name="Riley R."/>
            <person name="Labutti K."/>
            <person name="Andreopoulos B."/>
            <person name="Lipzen A."/>
            <person name="Chen C."/>
            <person name="Yanf M."/>
            <person name="Daum C."/>
            <person name="Ng V."/>
            <person name="Clum A."/>
            <person name="Steindorff A."/>
            <person name="Ohm R."/>
            <person name="Martin F."/>
            <person name="Silar P."/>
            <person name="Natvig D."/>
            <person name="Lalanne C."/>
            <person name="Gautier V."/>
            <person name="Ament-Velasquez S.L."/>
            <person name="Kruys A."/>
            <person name="Hutchinson M.I."/>
            <person name="Powell A.J."/>
            <person name="Barry K."/>
            <person name="Miller A.N."/>
            <person name="Grigoriev I.V."/>
            <person name="Debuchy R."/>
            <person name="Gladieux P."/>
            <person name="Thoren M.H."/>
            <person name="Johannesson H."/>
        </authorList>
    </citation>
    <scope>NUCLEOTIDE SEQUENCE</scope>
    <source>
        <strain evidence="1">SMH2532-1</strain>
    </source>
</reference>
<gene>
    <name evidence="1" type="ORF">B0T16DRAFT_221834</name>
</gene>
<dbReference type="AlphaFoldDB" id="A0AA40CLZ6"/>
<organism evidence="1 2">
    <name type="scientific">Cercophora newfieldiana</name>
    <dbReference type="NCBI Taxonomy" id="92897"/>
    <lineage>
        <taxon>Eukaryota</taxon>
        <taxon>Fungi</taxon>
        <taxon>Dikarya</taxon>
        <taxon>Ascomycota</taxon>
        <taxon>Pezizomycotina</taxon>
        <taxon>Sordariomycetes</taxon>
        <taxon>Sordariomycetidae</taxon>
        <taxon>Sordariales</taxon>
        <taxon>Lasiosphaeriaceae</taxon>
        <taxon>Cercophora</taxon>
    </lineage>
</organism>
<dbReference type="Proteomes" id="UP001174936">
    <property type="component" value="Unassembled WGS sequence"/>
</dbReference>
<protein>
    <submittedName>
        <fullName evidence="1">Uncharacterized protein</fullName>
    </submittedName>
</protein>
<comment type="caution">
    <text evidence="1">The sequence shown here is derived from an EMBL/GenBank/DDBJ whole genome shotgun (WGS) entry which is preliminary data.</text>
</comment>
<name>A0AA40CLZ6_9PEZI</name>
<accession>A0AA40CLZ6</accession>
<proteinExistence type="predicted"/>
<evidence type="ECO:0000313" key="1">
    <source>
        <dbReference type="EMBL" id="KAK0641884.1"/>
    </source>
</evidence>
<keyword evidence="2" id="KW-1185">Reference proteome</keyword>